<feature type="region of interest" description="Disordered" evidence="1">
    <location>
        <begin position="1"/>
        <end position="20"/>
    </location>
</feature>
<comment type="caution">
    <text evidence="2">The sequence shown here is derived from an EMBL/GenBank/DDBJ whole genome shotgun (WGS) entry which is preliminary data.</text>
</comment>
<accession>A0ABX2MII4</accession>
<organism evidence="2 3">
    <name type="scientific">Paenibacillus taichungensis</name>
    <dbReference type="NCBI Taxonomy" id="484184"/>
    <lineage>
        <taxon>Bacteria</taxon>
        <taxon>Bacillati</taxon>
        <taxon>Bacillota</taxon>
        <taxon>Bacilli</taxon>
        <taxon>Bacillales</taxon>
        <taxon>Paenibacillaceae</taxon>
        <taxon>Paenibacillus</taxon>
    </lineage>
</organism>
<proteinExistence type="predicted"/>
<evidence type="ECO:0000313" key="3">
    <source>
        <dbReference type="Proteomes" id="UP000577724"/>
    </source>
</evidence>
<gene>
    <name evidence="2" type="ORF">HP548_03015</name>
</gene>
<dbReference type="EMBL" id="JABMCC010000092">
    <property type="protein sequence ID" value="NUU53068.1"/>
    <property type="molecule type" value="Genomic_DNA"/>
</dbReference>
<evidence type="ECO:0000256" key="1">
    <source>
        <dbReference type="SAM" id="MobiDB-lite"/>
    </source>
</evidence>
<dbReference type="RefSeq" id="WP_175380865.1">
    <property type="nucleotide sequence ID" value="NZ_CBCRYD010000049.1"/>
</dbReference>
<reference evidence="2 3" key="1">
    <citation type="submission" date="2020-05" db="EMBL/GenBank/DDBJ databases">
        <title>Genome Sequencing of Type Strains.</title>
        <authorList>
            <person name="Lemaire J.F."/>
            <person name="Inderbitzin P."/>
            <person name="Gregorio O.A."/>
            <person name="Collins S.B."/>
            <person name="Wespe N."/>
            <person name="Knight-Connoni V."/>
        </authorList>
    </citation>
    <scope>NUCLEOTIDE SEQUENCE [LARGE SCALE GENOMIC DNA]</scope>
    <source>
        <strain evidence="2 3">DSM 19942</strain>
    </source>
</reference>
<feature type="region of interest" description="Disordered" evidence="1">
    <location>
        <begin position="72"/>
        <end position="99"/>
    </location>
</feature>
<protein>
    <submittedName>
        <fullName evidence="2">Uncharacterized protein</fullName>
    </submittedName>
</protein>
<name>A0ABX2MII4_9BACL</name>
<keyword evidence="3" id="KW-1185">Reference proteome</keyword>
<evidence type="ECO:0000313" key="2">
    <source>
        <dbReference type="EMBL" id="NUU53068.1"/>
    </source>
</evidence>
<dbReference type="GeneID" id="97129656"/>
<dbReference type="Proteomes" id="UP000577724">
    <property type="component" value="Unassembled WGS sequence"/>
</dbReference>
<sequence>MFDKPSARITNPPQRSSLRDEGTVIGLSPWFSVLSVSMARTVKDAVKCGMPEILAEQLYENALKTAVPMATRVGKQPDGYNPGIVMTDQSMLSHPDDAD</sequence>